<feature type="region of interest" description="Disordered" evidence="1">
    <location>
        <begin position="1"/>
        <end position="21"/>
    </location>
</feature>
<feature type="compositionally biased region" description="Low complexity" evidence="1">
    <location>
        <begin position="1"/>
        <end position="16"/>
    </location>
</feature>
<accession>A0A9X9PYY8</accession>
<dbReference type="AlphaFoldDB" id="A0A9X9PYY8"/>
<dbReference type="Proteomes" id="UP000269945">
    <property type="component" value="Unassembled WGS sequence"/>
</dbReference>
<reference evidence="2 3" key="1">
    <citation type="submission" date="2018-10" db="EMBL/GenBank/DDBJ databases">
        <authorList>
            <person name="Ekblom R."/>
            <person name="Jareborg N."/>
        </authorList>
    </citation>
    <scope>NUCLEOTIDE SEQUENCE [LARGE SCALE GENOMIC DNA]</scope>
    <source>
        <tissue evidence="2">Muscle</tissue>
    </source>
</reference>
<evidence type="ECO:0000256" key="1">
    <source>
        <dbReference type="SAM" id="MobiDB-lite"/>
    </source>
</evidence>
<keyword evidence="3" id="KW-1185">Reference proteome</keyword>
<name>A0A9X9PYY8_GULGU</name>
<dbReference type="EMBL" id="CYRY02010324">
    <property type="protein sequence ID" value="VCW78581.1"/>
    <property type="molecule type" value="Genomic_DNA"/>
</dbReference>
<proteinExistence type="predicted"/>
<organism evidence="2 3">
    <name type="scientific">Gulo gulo</name>
    <name type="common">Wolverine</name>
    <name type="synonym">Gluton</name>
    <dbReference type="NCBI Taxonomy" id="48420"/>
    <lineage>
        <taxon>Eukaryota</taxon>
        <taxon>Metazoa</taxon>
        <taxon>Chordata</taxon>
        <taxon>Craniata</taxon>
        <taxon>Vertebrata</taxon>
        <taxon>Euteleostomi</taxon>
        <taxon>Mammalia</taxon>
        <taxon>Eutheria</taxon>
        <taxon>Laurasiatheria</taxon>
        <taxon>Carnivora</taxon>
        <taxon>Caniformia</taxon>
        <taxon>Musteloidea</taxon>
        <taxon>Mustelidae</taxon>
        <taxon>Guloninae</taxon>
        <taxon>Gulo</taxon>
    </lineage>
</organism>
<sequence>MAIALRTRLPPTLALPGDDRRRREEAALCLPSRCHTPCCTHRLPRPDTGYAPSRGEARRGSVRGPAGSPTPKSPTPTRAGRGKEAWGARDAEARDAREGGEPRAGRGAQRQTGG</sequence>
<feature type="compositionally biased region" description="Low complexity" evidence="1">
    <location>
        <begin position="105"/>
        <end position="114"/>
    </location>
</feature>
<feature type="region of interest" description="Disordered" evidence="1">
    <location>
        <begin position="36"/>
        <end position="114"/>
    </location>
</feature>
<comment type="caution">
    <text evidence="2">The sequence shown here is derived from an EMBL/GenBank/DDBJ whole genome shotgun (WGS) entry which is preliminary data.</text>
</comment>
<feature type="non-terminal residue" evidence="2">
    <location>
        <position position="114"/>
    </location>
</feature>
<evidence type="ECO:0000313" key="2">
    <source>
        <dbReference type="EMBL" id="VCW78581.1"/>
    </source>
</evidence>
<feature type="compositionally biased region" description="Basic and acidic residues" evidence="1">
    <location>
        <begin position="81"/>
        <end position="104"/>
    </location>
</feature>
<gene>
    <name evidence="2" type="ORF">BN2614_LOCUS1</name>
</gene>
<protein>
    <submittedName>
        <fullName evidence="2">Uncharacterized protein</fullName>
    </submittedName>
</protein>
<evidence type="ECO:0000313" key="3">
    <source>
        <dbReference type="Proteomes" id="UP000269945"/>
    </source>
</evidence>